<dbReference type="AlphaFoldDB" id="G7KJU0"/>
<reference evidence="1 3" key="2">
    <citation type="journal article" date="2014" name="BMC Genomics">
        <title>An improved genome release (version Mt4.0) for the model legume Medicago truncatula.</title>
        <authorList>
            <person name="Tang H."/>
            <person name="Krishnakumar V."/>
            <person name="Bidwell S."/>
            <person name="Rosen B."/>
            <person name="Chan A."/>
            <person name="Zhou S."/>
            <person name="Gentzbittel L."/>
            <person name="Childs K.L."/>
            <person name="Yandell M."/>
            <person name="Gundlach H."/>
            <person name="Mayer K.F."/>
            <person name="Schwartz D.C."/>
            <person name="Town C.D."/>
        </authorList>
    </citation>
    <scope>GENOME REANNOTATION</scope>
    <source>
        <strain evidence="2 3">cv. Jemalong A17</strain>
    </source>
</reference>
<evidence type="ECO:0000313" key="3">
    <source>
        <dbReference type="Proteomes" id="UP000002051"/>
    </source>
</evidence>
<reference evidence="1 3" key="1">
    <citation type="journal article" date="2011" name="Nature">
        <title>The Medicago genome provides insight into the evolution of rhizobial symbioses.</title>
        <authorList>
            <person name="Young N.D."/>
            <person name="Debelle F."/>
            <person name="Oldroyd G.E."/>
            <person name="Geurts R."/>
            <person name="Cannon S.B."/>
            <person name="Udvardi M.K."/>
            <person name="Benedito V.A."/>
            <person name="Mayer K.F."/>
            <person name="Gouzy J."/>
            <person name="Schoof H."/>
            <person name="Van de Peer Y."/>
            <person name="Proost S."/>
            <person name="Cook D.R."/>
            <person name="Meyers B.C."/>
            <person name="Spannagl M."/>
            <person name="Cheung F."/>
            <person name="De Mita S."/>
            <person name="Krishnakumar V."/>
            <person name="Gundlach H."/>
            <person name="Zhou S."/>
            <person name="Mudge J."/>
            <person name="Bharti A.K."/>
            <person name="Murray J.D."/>
            <person name="Naoumkina M.A."/>
            <person name="Rosen B."/>
            <person name="Silverstein K.A."/>
            <person name="Tang H."/>
            <person name="Rombauts S."/>
            <person name="Zhao P.X."/>
            <person name="Zhou P."/>
            <person name="Barbe V."/>
            <person name="Bardou P."/>
            <person name="Bechner M."/>
            <person name="Bellec A."/>
            <person name="Berger A."/>
            <person name="Berges H."/>
            <person name="Bidwell S."/>
            <person name="Bisseling T."/>
            <person name="Choisne N."/>
            <person name="Couloux A."/>
            <person name="Denny R."/>
            <person name="Deshpande S."/>
            <person name="Dai X."/>
            <person name="Doyle J.J."/>
            <person name="Dudez A.M."/>
            <person name="Farmer A.D."/>
            <person name="Fouteau S."/>
            <person name="Franken C."/>
            <person name="Gibelin C."/>
            <person name="Gish J."/>
            <person name="Goldstein S."/>
            <person name="Gonzalez A.J."/>
            <person name="Green P.J."/>
            <person name="Hallab A."/>
            <person name="Hartog M."/>
            <person name="Hua A."/>
            <person name="Humphray S.J."/>
            <person name="Jeong D.H."/>
            <person name="Jing Y."/>
            <person name="Jocker A."/>
            <person name="Kenton S.M."/>
            <person name="Kim D.J."/>
            <person name="Klee K."/>
            <person name="Lai H."/>
            <person name="Lang C."/>
            <person name="Lin S."/>
            <person name="Macmil S.L."/>
            <person name="Magdelenat G."/>
            <person name="Matthews L."/>
            <person name="McCorrison J."/>
            <person name="Monaghan E.L."/>
            <person name="Mun J.H."/>
            <person name="Najar F.Z."/>
            <person name="Nicholson C."/>
            <person name="Noirot C."/>
            <person name="O'Bleness M."/>
            <person name="Paule C.R."/>
            <person name="Poulain J."/>
            <person name="Prion F."/>
            <person name="Qin B."/>
            <person name="Qu C."/>
            <person name="Retzel E.F."/>
            <person name="Riddle C."/>
            <person name="Sallet E."/>
            <person name="Samain S."/>
            <person name="Samson N."/>
            <person name="Sanders I."/>
            <person name="Saurat O."/>
            <person name="Scarpelli C."/>
            <person name="Schiex T."/>
            <person name="Segurens B."/>
            <person name="Severin A.J."/>
            <person name="Sherrier D.J."/>
            <person name="Shi R."/>
            <person name="Sims S."/>
            <person name="Singer S.R."/>
            <person name="Sinharoy S."/>
            <person name="Sterck L."/>
            <person name="Viollet A."/>
            <person name="Wang B.B."/>
            <person name="Wang K."/>
            <person name="Wang M."/>
            <person name="Wang X."/>
            <person name="Warfsmann J."/>
            <person name="Weissenbach J."/>
            <person name="White D.D."/>
            <person name="White J.D."/>
            <person name="Wiley G.B."/>
            <person name="Wincker P."/>
            <person name="Xing Y."/>
            <person name="Yang L."/>
            <person name="Yao Z."/>
            <person name="Ying F."/>
            <person name="Zhai J."/>
            <person name="Zhou L."/>
            <person name="Zuber A."/>
            <person name="Denarie J."/>
            <person name="Dixon R.A."/>
            <person name="May G.D."/>
            <person name="Schwartz D.C."/>
            <person name="Rogers J."/>
            <person name="Quetier F."/>
            <person name="Town C.D."/>
            <person name="Roe B.A."/>
        </authorList>
    </citation>
    <scope>NUCLEOTIDE SEQUENCE [LARGE SCALE GENOMIC DNA]</scope>
    <source>
        <strain evidence="1">A17</strain>
        <strain evidence="2 3">cv. Jemalong A17</strain>
    </source>
</reference>
<sequence length="99" mass="11504">MKGLLFFRKRTYSHRINRNVKSIRRLFLDSSGRNRPGQALIGLSLAYEKNHKPEPGLWPIIGRFSRPGLTYLKAWTGLKAYLQTYFTLRPSNSSFDTTK</sequence>
<proteinExistence type="predicted"/>
<dbReference type="EMBL" id="CM001222">
    <property type="protein sequence ID" value="AES77145.1"/>
    <property type="molecule type" value="Genomic_DNA"/>
</dbReference>
<dbReference type="Proteomes" id="UP000002051">
    <property type="component" value="Chromosome 6"/>
</dbReference>
<dbReference type="PaxDb" id="3880-AES77145"/>
<protein>
    <submittedName>
        <fullName evidence="1 2">Uncharacterized protein</fullName>
    </submittedName>
</protein>
<evidence type="ECO:0000313" key="1">
    <source>
        <dbReference type="EMBL" id="AES77145.1"/>
    </source>
</evidence>
<accession>G7KJU0</accession>
<organism evidence="1 3">
    <name type="scientific">Medicago truncatula</name>
    <name type="common">Barrel medic</name>
    <name type="synonym">Medicago tribuloides</name>
    <dbReference type="NCBI Taxonomy" id="3880"/>
    <lineage>
        <taxon>Eukaryota</taxon>
        <taxon>Viridiplantae</taxon>
        <taxon>Streptophyta</taxon>
        <taxon>Embryophyta</taxon>
        <taxon>Tracheophyta</taxon>
        <taxon>Spermatophyta</taxon>
        <taxon>Magnoliopsida</taxon>
        <taxon>eudicotyledons</taxon>
        <taxon>Gunneridae</taxon>
        <taxon>Pentapetalae</taxon>
        <taxon>rosids</taxon>
        <taxon>fabids</taxon>
        <taxon>Fabales</taxon>
        <taxon>Fabaceae</taxon>
        <taxon>Papilionoideae</taxon>
        <taxon>50 kb inversion clade</taxon>
        <taxon>NPAAA clade</taxon>
        <taxon>Hologalegina</taxon>
        <taxon>IRL clade</taxon>
        <taxon>Trifolieae</taxon>
        <taxon>Medicago</taxon>
    </lineage>
</organism>
<gene>
    <name evidence="1" type="ordered locus">MTR_6g092550</name>
</gene>
<keyword evidence="3" id="KW-1185">Reference proteome</keyword>
<name>G7KJU0_MEDTR</name>
<evidence type="ECO:0000313" key="2">
    <source>
        <dbReference type="EnsemblPlants" id="AES77145"/>
    </source>
</evidence>
<dbReference type="HOGENOM" id="CLU_2323981_0_0_1"/>
<reference evidence="2" key="3">
    <citation type="submission" date="2015-04" db="UniProtKB">
        <authorList>
            <consortium name="EnsemblPlants"/>
        </authorList>
    </citation>
    <scope>IDENTIFICATION</scope>
    <source>
        <strain evidence="2">cv. Jemalong A17</strain>
    </source>
</reference>
<dbReference type="EnsemblPlants" id="AES77145">
    <property type="protein sequence ID" value="AES77145"/>
    <property type="gene ID" value="MTR_6g092550"/>
</dbReference>